<comment type="caution">
    <text evidence="7">The sequence shown here is derived from an EMBL/GenBank/DDBJ whole genome shotgun (WGS) entry which is preliminary data.</text>
</comment>
<dbReference type="InterPro" id="IPR001020">
    <property type="entry name" value="PTS_HPr_His_P_site"/>
</dbReference>
<dbReference type="Pfam" id="PF00381">
    <property type="entry name" value="PTS-HPr"/>
    <property type="match status" value="1"/>
</dbReference>
<dbReference type="PRINTS" id="PR00107">
    <property type="entry name" value="PHOSPHOCPHPR"/>
</dbReference>
<dbReference type="SUPFAM" id="SSF55594">
    <property type="entry name" value="HPr-like"/>
    <property type="match status" value="1"/>
</dbReference>
<name>A0ABX1ZYU0_9MICO</name>
<keyword evidence="4" id="KW-0963">Cytoplasm</keyword>
<evidence type="ECO:0000256" key="2">
    <source>
        <dbReference type="ARBA" id="ARBA00004496"/>
    </source>
</evidence>
<dbReference type="PANTHER" id="PTHR33705:SF2">
    <property type="entry name" value="PHOSPHOCARRIER PROTEIN NPR"/>
    <property type="match status" value="1"/>
</dbReference>
<dbReference type="RefSeq" id="WP_171782039.1">
    <property type="nucleotide sequence ID" value="NZ_BAAAML010000002.1"/>
</dbReference>
<dbReference type="PROSITE" id="PS00369">
    <property type="entry name" value="PTS_HPR_HIS"/>
    <property type="match status" value="1"/>
</dbReference>
<keyword evidence="5" id="KW-0598">Phosphotransferase system</keyword>
<gene>
    <name evidence="7" type="ORF">HDG69_000325</name>
</gene>
<comment type="function">
    <text evidence="1">General (non sugar-specific) component of the phosphoenolpyruvate-dependent sugar phosphotransferase system (sugar PTS). This major carbohydrate active-transport system catalyzes the phosphorylation of incoming sugar substrates concomitantly with their translocation across the cell membrane. The phosphoryl group from phosphoenolpyruvate (PEP) is transferred to the phosphoryl carrier protein HPr by enzyme I. Phospho-HPr then transfers it to the PTS EIIA domain.</text>
</comment>
<sequence length="95" mass="9997">MERHTVVAIPEGLHARPAALFARLAADQPVPVRISRDGRPPVDAASILAVMTLGADAGTTVTLTVDVPDDAAQAETDRARDALDALEEFLTDPGR</sequence>
<dbReference type="Gene3D" id="3.30.1340.10">
    <property type="entry name" value="HPr-like"/>
    <property type="match status" value="1"/>
</dbReference>
<keyword evidence="8" id="KW-1185">Reference proteome</keyword>
<dbReference type="PROSITE" id="PS51350">
    <property type="entry name" value="PTS_HPR_DOM"/>
    <property type="match status" value="1"/>
</dbReference>
<evidence type="ECO:0000259" key="6">
    <source>
        <dbReference type="PROSITE" id="PS51350"/>
    </source>
</evidence>
<dbReference type="NCBIfam" id="TIGR01003">
    <property type="entry name" value="PTS_HPr_family"/>
    <property type="match status" value="1"/>
</dbReference>
<dbReference type="InterPro" id="IPR000032">
    <property type="entry name" value="HPr-like"/>
</dbReference>
<evidence type="ECO:0000256" key="4">
    <source>
        <dbReference type="ARBA" id="ARBA00022490"/>
    </source>
</evidence>
<protein>
    <recommendedName>
        <fullName evidence="3">Phosphocarrier protein HPr</fullName>
    </recommendedName>
</protein>
<accession>A0ABX1ZYU0</accession>
<proteinExistence type="predicted"/>
<evidence type="ECO:0000313" key="7">
    <source>
        <dbReference type="EMBL" id="NOV95772.1"/>
    </source>
</evidence>
<evidence type="ECO:0000313" key="8">
    <source>
        <dbReference type="Proteomes" id="UP000757540"/>
    </source>
</evidence>
<dbReference type="InterPro" id="IPR035895">
    <property type="entry name" value="HPr-like_sf"/>
</dbReference>
<dbReference type="EMBL" id="JABEZU010000001">
    <property type="protein sequence ID" value="NOV95772.1"/>
    <property type="molecule type" value="Genomic_DNA"/>
</dbReference>
<organism evidence="7 8">
    <name type="scientific">Isoptericola halotolerans</name>
    <dbReference type="NCBI Taxonomy" id="300560"/>
    <lineage>
        <taxon>Bacteria</taxon>
        <taxon>Bacillati</taxon>
        <taxon>Actinomycetota</taxon>
        <taxon>Actinomycetes</taxon>
        <taxon>Micrococcales</taxon>
        <taxon>Promicromonosporaceae</taxon>
        <taxon>Isoptericola</taxon>
    </lineage>
</organism>
<evidence type="ECO:0000256" key="3">
    <source>
        <dbReference type="ARBA" id="ARBA00020422"/>
    </source>
</evidence>
<feature type="domain" description="HPr" evidence="6">
    <location>
        <begin position="1"/>
        <end position="95"/>
    </location>
</feature>
<dbReference type="Proteomes" id="UP000757540">
    <property type="component" value="Unassembled WGS sequence"/>
</dbReference>
<comment type="subcellular location">
    <subcellularLocation>
        <location evidence="2">Cytoplasm</location>
    </subcellularLocation>
</comment>
<reference evidence="7 8" key="1">
    <citation type="submission" date="2020-05" db="EMBL/GenBank/DDBJ databases">
        <title>Genomic Encyclopedia of Type Strains, Phase III (KMG-III): the genomes of soil and plant-associated and newly described type strains.</title>
        <authorList>
            <person name="Whitman W."/>
        </authorList>
    </citation>
    <scope>NUCLEOTIDE SEQUENCE [LARGE SCALE GENOMIC DNA]</scope>
    <source>
        <strain evidence="7 8">KCTC 19046</strain>
    </source>
</reference>
<evidence type="ECO:0000256" key="5">
    <source>
        <dbReference type="ARBA" id="ARBA00022683"/>
    </source>
</evidence>
<dbReference type="CDD" id="cd00367">
    <property type="entry name" value="PTS-HPr_like"/>
    <property type="match status" value="1"/>
</dbReference>
<evidence type="ECO:0000256" key="1">
    <source>
        <dbReference type="ARBA" id="ARBA00003681"/>
    </source>
</evidence>
<dbReference type="InterPro" id="IPR050399">
    <property type="entry name" value="HPr"/>
</dbReference>
<dbReference type="PANTHER" id="PTHR33705">
    <property type="entry name" value="PHOSPHOCARRIER PROTEIN HPR"/>
    <property type="match status" value="1"/>
</dbReference>